<comment type="caution">
    <text evidence="3">The sequence shown here is derived from an EMBL/GenBank/DDBJ whole genome shotgun (WGS) entry which is preliminary data.</text>
</comment>
<dbReference type="Proteomes" id="UP000051645">
    <property type="component" value="Unassembled WGS sequence"/>
</dbReference>
<feature type="transmembrane region" description="Helical" evidence="1">
    <location>
        <begin position="21"/>
        <end position="41"/>
    </location>
</feature>
<keyword evidence="4" id="KW-1185">Reference proteome</keyword>
<dbReference type="Proteomes" id="UP000051751">
    <property type="component" value="Unassembled WGS sequence"/>
</dbReference>
<dbReference type="EMBL" id="JQAT01000011">
    <property type="protein sequence ID" value="KRN27227.1"/>
    <property type="molecule type" value="Genomic_DNA"/>
</dbReference>
<keyword evidence="1" id="KW-1133">Transmembrane helix</keyword>
<dbReference type="AlphaFoldDB" id="A0A0R2FQD2"/>
<evidence type="ECO:0000313" key="5">
    <source>
        <dbReference type="Proteomes" id="UP000051751"/>
    </source>
</evidence>
<evidence type="ECO:0000313" key="2">
    <source>
        <dbReference type="EMBL" id="KRN27227.1"/>
    </source>
</evidence>
<keyword evidence="1" id="KW-0472">Membrane</keyword>
<keyword evidence="1" id="KW-0812">Transmembrane</keyword>
<name>A0A0R2FQD2_9LACO</name>
<organism evidence="3 4">
    <name type="scientific">Lactobacillus selangorensis</name>
    <dbReference type="NCBI Taxonomy" id="81857"/>
    <lineage>
        <taxon>Bacteria</taxon>
        <taxon>Bacillati</taxon>
        <taxon>Bacillota</taxon>
        <taxon>Bacilli</taxon>
        <taxon>Lactobacillales</taxon>
        <taxon>Lactobacillaceae</taxon>
        <taxon>Lactobacillus</taxon>
    </lineage>
</organism>
<gene>
    <name evidence="2" type="ORF">IV38_GL000719</name>
    <name evidence="3" type="ORF">IV40_GL000559</name>
</gene>
<sequence>MDQQHQHHQHHRHHRNKKRRHVWGWALLIIAVIVVACFILYRPINNTFRQMSGGSDTPTDKVEKTAIKTVVKKKTNSATAAKIEKILDETPLSEIQAAANNKKDAAKLISKVNGKSTTANEKIVKKVYADSRFNDARQDLNNGDLTKLAKDYQSLKKSGALDDITSDN</sequence>
<reference evidence="4 5" key="1">
    <citation type="journal article" date="2015" name="Genome Announc.">
        <title>Expanding the biotechnology potential of lactobacilli through comparative genomics of 213 strains and associated genera.</title>
        <authorList>
            <person name="Sun Z."/>
            <person name="Harris H.M."/>
            <person name="McCann A."/>
            <person name="Guo C."/>
            <person name="Argimon S."/>
            <person name="Zhang W."/>
            <person name="Yang X."/>
            <person name="Jeffery I.B."/>
            <person name="Cooney J.C."/>
            <person name="Kagawa T.F."/>
            <person name="Liu W."/>
            <person name="Song Y."/>
            <person name="Salvetti E."/>
            <person name="Wrobel A."/>
            <person name="Rasinkangas P."/>
            <person name="Parkhill J."/>
            <person name="Rea M.C."/>
            <person name="O'Sullivan O."/>
            <person name="Ritari J."/>
            <person name="Douillard F.P."/>
            <person name="Paul Ross R."/>
            <person name="Yang R."/>
            <person name="Briner A.E."/>
            <person name="Felis G.E."/>
            <person name="de Vos W.M."/>
            <person name="Barrangou R."/>
            <person name="Klaenhammer T.R."/>
            <person name="Caufield P.W."/>
            <person name="Cui Y."/>
            <person name="Zhang H."/>
            <person name="O'Toole P.W."/>
        </authorList>
    </citation>
    <scope>NUCLEOTIDE SEQUENCE [LARGE SCALE GENOMIC DNA]</scope>
    <source>
        <strain evidence="2 5">ATCC BAA-66</strain>
        <strain evidence="3 4">DSM 13344</strain>
    </source>
</reference>
<evidence type="ECO:0000313" key="3">
    <source>
        <dbReference type="EMBL" id="KRN29851.1"/>
    </source>
</evidence>
<dbReference type="STRING" id="81857.IV38_GL000719"/>
<evidence type="ECO:0000256" key="1">
    <source>
        <dbReference type="SAM" id="Phobius"/>
    </source>
</evidence>
<dbReference type="PATRIC" id="fig|81857.3.peg.723"/>
<protein>
    <submittedName>
        <fullName evidence="3">Uncharacterized protein</fullName>
    </submittedName>
</protein>
<dbReference type="RefSeq" id="WP_057771206.1">
    <property type="nucleotide sequence ID" value="NZ_JQAT01000011.1"/>
</dbReference>
<proteinExistence type="predicted"/>
<dbReference type="EMBL" id="JQAZ01000011">
    <property type="protein sequence ID" value="KRN29851.1"/>
    <property type="molecule type" value="Genomic_DNA"/>
</dbReference>
<evidence type="ECO:0000313" key="4">
    <source>
        <dbReference type="Proteomes" id="UP000051645"/>
    </source>
</evidence>
<accession>A0A0R2FQD2</accession>